<evidence type="ECO:0000256" key="1">
    <source>
        <dbReference type="SAM" id="Phobius"/>
    </source>
</evidence>
<keyword evidence="1" id="KW-1133">Transmembrane helix</keyword>
<feature type="transmembrane region" description="Helical" evidence="1">
    <location>
        <begin position="74"/>
        <end position="93"/>
    </location>
</feature>
<proteinExistence type="predicted"/>
<feature type="transmembrane region" description="Helical" evidence="1">
    <location>
        <begin position="36"/>
        <end position="62"/>
    </location>
</feature>
<sequence length="94" mass="9747">MSFLEGLLPLPRVDVASLSDVLMAFKAATSLEAPHFAGALFAACLALGGALVLAWVFQVSANAAQGAFLQAPRVLLLIGAAFVVLLLTLGVFYQ</sequence>
<keyword evidence="1" id="KW-0812">Transmembrane</keyword>
<accession>W6M642</accession>
<protein>
    <submittedName>
        <fullName evidence="2">Uncharacterized protein</fullName>
    </submittedName>
</protein>
<dbReference type="EMBL" id="CBTJ020000047">
    <property type="protein sequence ID" value="CDI03142.1"/>
    <property type="molecule type" value="Genomic_DNA"/>
</dbReference>
<dbReference type="STRING" id="1400863.BN873_40002"/>
<organism evidence="2 3">
    <name type="scientific">Candidatus Competibacter denitrificans Run_A_D11</name>
    <dbReference type="NCBI Taxonomy" id="1400863"/>
    <lineage>
        <taxon>Bacteria</taxon>
        <taxon>Pseudomonadati</taxon>
        <taxon>Pseudomonadota</taxon>
        <taxon>Gammaproteobacteria</taxon>
        <taxon>Candidatus Competibacteraceae</taxon>
        <taxon>Candidatus Competibacter</taxon>
    </lineage>
</organism>
<name>W6M642_9GAMM</name>
<evidence type="ECO:0000313" key="3">
    <source>
        <dbReference type="Proteomes" id="UP000035760"/>
    </source>
</evidence>
<gene>
    <name evidence="2" type="ORF">BN873_40002</name>
</gene>
<dbReference type="AlphaFoldDB" id="W6M642"/>
<evidence type="ECO:0000313" key="2">
    <source>
        <dbReference type="EMBL" id="CDI03142.1"/>
    </source>
</evidence>
<reference evidence="2" key="2">
    <citation type="submission" date="2014-03" db="EMBL/GenBank/DDBJ databases">
        <title>Candidatus Competibacter-lineage genomes retrieved from metagenomes reveal functional metabolic diversity.</title>
        <authorList>
            <person name="McIlroy S.J."/>
            <person name="Albertsen M."/>
            <person name="Andresen E.K."/>
            <person name="Saunders A.M."/>
            <person name="Kristiansen R."/>
            <person name="Stokholm-Bjerregaard M."/>
            <person name="Nielsen K.L."/>
            <person name="Nielsen P.H."/>
        </authorList>
    </citation>
    <scope>NUCLEOTIDE SEQUENCE</scope>
    <source>
        <strain evidence="2">Run_A_D11</strain>
    </source>
</reference>
<comment type="caution">
    <text evidence="2">The sequence shown here is derived from an EMBL/GenBank/DDBJ whole genome shotgun (WGS) entry which is preliminary data.</text>
</comment>
<reference evidence="2" key="1">
    <citation type="submission" date="2013-07" db="EMBL/GenBank/DDBJ databases">
        <authorList>
            <person name="McIlroy S."/>
        </authorList>
    </citation>
    <scope>NUCLEOTIDE SEQUENCE [LARGE SCALE GENOMIC DNA]</scope>
    <source>
        <strain evidence="2">Run_A_D11</strain>
    </source>
</reference>
<keyword evidence="1" id="KW-0472">Membrane</keyword>
<keyword evidence="3" id="KW-1185">Reference proteome</keyword>
<dbReference type="Proteomes" id="UP000035760">
    <property type="component" value="Unassembled WGS sequence"/>
</dbReference>